<evidence type="ECO:0000256" key="6">
    <source>
        <dbReference type="ARBA" id="ARBA00047615"/>
    </source>
</evidence>
<dbReference type="SUPFAM" id="SSF52540">
    <property type="entry name" value="P-loop containing nucleoside triphosphate hydrolases"/>
    <property type="match status" value="1"/>
</dbReference>
<name>A0A7V1EI01_UNCW3</name>
<evidence type="ECO:0000313" key="10">
    <source>
        <dbReference type="EMBL" id="HDY59101.1"/>
    </source>
</evidence>
<dbReference type="InterPro" id="IPR011994">
    <property type="entry name" value="Cytidylate_kinase_dom"/>
</dbReference>
<dbReference type="CDD" id="cd02020">
    <property type="entry name" value="CMPK"/>
    <property type="match status" value="1"/>
</dbReference>
<gene>
    <name evidence="8" type="primary">cmk</name>
    <name evidence="10" type="ORF">ENP86_06070</name>
</gene>
<comment type="similarity">
    <text evidence="1 8">Belongs to the cytidylate kinase family. Type 1 subfamily.</text>
</comment>
<dbReference type="Gene3D" id="3.40.50.300">
    <property type="entry name" value="P-loop containing nucleotide triphosphate hydrolases"/>
    <property type="match status" value="1"/>
</dbReference>
<proteinExistence type="inferred from homology"/>
<evidence type="ECO:0000256" key="7">
    <source>
        <dbReference type="ARBA" id="ARBA00048478"/>
    </source>
</evidence>
<dbReference type="GO" id="GO:0005524">
    <property type="term" value="F:ATP binding"/>
    <property type="evidence" value="ECO:0007669"/>
    <property type="project" value="UniProtKB-UniRule"/>
</dbReference>
<dbReference type="PANTHER" id="PTHR21299:SF2">
    <property type="entry name" value="CYTIDYLATE KINASE"/>
    <property type="match status" value="1"/>
</dbReference>
<evidence type="ECO:0000256" key="4">
    <source>
        <dbReference type="ARBA" id="ARBA00022777"/>
    </source>
</evidence>
<dbReference type="Pfam" id="PF02224">
    <property type="entry name" value="Cytidylate_kin"/>
    <property type="match status" value="1"/>
</dbReference>
<feature type="domain" description="Cytidylate kinase" evidence="9">
    <location>
        <begin position="6"/>
        <end position="220"/>
    </location>
</feature>
<comment type="catalytic activity">
    <reaction evidence="7 8">
        <text>CMP + ATP = CDP + ADP</text>
        <dbReference type="Rhea" id="RHEA:11600"/>
        <dbReference type="ChEBI" id="CHEBI:30616"/>
        <dbReference type="ChEBI" id="CHEBI:58069"/>
        <dbReference type="ChEBI" id="CHEBI:60377"/>
        <dbReference type="ChEBI" id="CHEBI:456216"/>
        <dbReference type="EC" id="2.7.4.25"/>
    </reaction>
</comment>
<protein>
    <recommendedName>
        <fullName evidence="8">Cytidylate kinase</fullName>
        <shortName evidence="8">CK</shortName>
        <ecNumber evidence="8">2.7.4.25</ecNumber>
    </recommendedName>
    <alternativeName>
        <fullName evidence="8">Cytidine monophosphate kinase</fullName>
        <shortName evidence="8">CMP kinase</shortName>
    </alternativeName>
</protein>
<keyword evidence="4 8" id="KW-0418">Kinase</keyword>
<dbReference type="InterPro" id="IPR003136">
    <property type="entry name" value="Cytidylate_kin"/>
</dbReference>
<comment type="caution">
    <text evidence="10">The sequence shown here is derived from an EMBL/GenBank/DDBJ whole genome shotgun (WGS) entry which is preliminary data.</text>
</comment>
<accession>A0A7V1EI01</accession>
<evidence type="ECO:0000256" key="1">
    <source>
        <dbReference type="ARBA" id="ARBA00009427"/>
    </source>
</evidence>
<dbReference type="GO" id="GO:0005829">
    <property type="term" value="C:cytosol"/>
    <property type="evidence" value="ECO:0007669"/>
    <property type="project" value="TreeGrafter"/>
</dbReference>
<dbReference type="GO" id="GO:0006220">
    <property type="term" value="P:pyrimidine nucleotide metabolic process"/>
    <property type="evidence" value="ECO:0007669"/>
    <property type="project" value="UniProtKB-UniRule"/>
</dbReference>
<evidence type="ECO:0000259" key="9">
    <source>
        <dbReference type="Pfam" id="PF02224"/>
    </source>
</evidence>
<evidence type="ECO:0000256" key="5">
    <source>
        <dbReference type="ARBA" id="ARBA00022840"/>
    </source>
</evidence>
<dbReference type="InterPro" id="IPR027417">
    <property type="entry name" value="P-loop_NTPase"/>
</dbReference>
<dbReference type="AlphaFoldDB" id="A0A7V1EI01"/>
<evidence type="ECO:0000256" key="3">
    <source>
        <dbReference type="ARBA" id="ARBA00022741"/>
    </source>
</evidence>
<dbReference type="GO" id="GO:0036431">
    <property type="term" value="F:dCMP kinase activity"/>
    <property type="evidence" value="ECO:0007669"/>
    <property type="project" value="InterPro"/>
</dbReference>
<sequence length="226" mass="25687">MSGFVVAIDGKAGSGKSTTAKGVAKKLNFFYLDTGAMYRAFTLKYIRAGGKKEVDLKLIENLLARTEIELIEHNHNLKILLDGVDVSMEIRTPEVNEMVSPISAIKEVREWMVEKQRKIAQGKNIVCEGRDMATVVFPEAQVKIFMDADLPTRAERRRKELQEKGIKISFEESLNNLKYRDDYDSSREHSPLKKADDAIVIDTTNLTIEQEIELVEKIVQKRLKSN</sequence>
<dbReference type="EC" id="2.7.4.25" evidence="8"/>
<organism evidence="10">
    <name type="scientific">candidate division WOR-3 bacterium</name>
    <dbReference type="NCBI Taxonomy" id="2052148"/>
    <lineage>
        <taxon>Bacteria</taxon>
        <taxon>Bacteria division WOR-3</taxon>
    </lineage>
</organism>
<dbReference type="NCBIfam" id="TIGR00017">
    <property type="entry name" value="cmk"/>
    <property type="match status" value="1"/>
</dbReference>
<comment type="catalytic activity">
    <reaction evidence="6 8">
        <text>dCMP + ATP = dCDP + ADP</text>
        <dbReference type="Rhea" id="RHEA:25094"/>
        <dbReference type="ChEBI" id="CHEBI:30616"/>
        <dbReference type="ChEBI" id="CHEBI:57566"/>
        <dbReference type="ChEBI" id="CHEBI:58593"/>
        <dbReference type="ChEBI" id="CHEBI:456216"/>
        <dbReference type="EC" id="2.7.4.25"/>
    </reaction>
</comment>
<keyword evidence="3 8" id="KW-0547">Nucleotide-binding</keyword>
<keyword evidence="2 8" id="KW-0808">Transferase</keyword>
<dbReference type="EMBL" id="DSKY01000015">
    <property type="protein sequence ID" value="HDY59101.1"/>
    <property type="molecule type" value="Genomic_DNA"/>
</dbReference>
<keyword evidence="8" id="KW-0963">Cytoplasm</keyword>
<dbReference type="GO" id="GO:0015949">
    <property type="term" value="P:nucleobase-containing small molecule interconversion"/>
    <property type="evidence" value="ECO:0007669"/>
    <property type="project" value="TreeGrafter"/>
</dbReference>
<evidence type="ECO:0000256" key="8">
    <source>
        <dbReference type="HAMAP-Rule" id="MF_00238"/>
    </source>
</evidence>
<feature type="binding site" evidence="8">
    <location>
        <begin position="10"/>
        <end position="18"/>
    </location>
    <ligand>
        <name>ATP</name>
        <dbReference type="ChEBI" id="CHEBI:30616"/>
    </ligand>
</feature>
<evidence type="ECO:0000256" key="2">
    <source>
        <dbReference type="ARBA" id="ARBA00022679"/>
    </source>
</evidence>
<reference evidence="10" key="1">
    <citation type="journal article" date="2020" name="mSystems">
        <title>Genome- and Community-Level Interaction Insights into Carbon Utilization and Element Cycling Functions of Hydrothermarchaeota in Hydrothermal Sediment.</title>
        <authorList>
            <person name="Zhou Z."/>
            <person name="Liu Y."/>
            <person name="Xu W."/>
            <person name="Pan J."/>
            <person name="Luo Z.H."/>
            <person name="Li M."/>
        </authorList>
    </citation>
    <scope>NUCLEOTIDE SEQUENCE [LARGE SCALE GENOMIC DNA]</scope>
    <source>
        <strain evidence="10">SpSt-258</strain>
    </source>
</reference>
<dbReference type="HAMAP" id="MF_00238">
    <property type="entry name" value="Cytidyl_kinase_type1"/>
    <property type="match status" value="1"/>
</dbReference>
<dbReference type="PANTHER" id="PTHR21299">
    <property type="entry name" value="CYTIDYLATE KINASE/PANTOATE-BETA-ALANINE LIGASE"/>
    <property type="match status" value="1"/>
</dbReference>
<comment type="subcellular location">
    <subcellularLocation>
        <location evidence="8">Cytoplasm</location>
    </subcellularLocation>
</comment>
<keyword evidence="5 8" id="KW-0067">ATP-binding</keyword>